<accession>A0AAW9HPF1</accession>
<dbReference type="AlphaFoldDB" id="A0AAW9HPF1"/>
<sequence length="145" mass="16644">MDTFPSQPRPRRRDRHGRGIRGPVIPYTLPAWRTRADKFDDIIAAELATYRAHFGDDMRDLDFAVMDVPASDPSPWEDGVPLARLLPFERGGAVRARLLFYRMPMMRTAMASPFPRIVIHDIVTEQLAAAISRHPEDIDFLRRGF</sequence>
<proteinExistence type="predicted"/>
<dbReference type="Proteomes" id="UP001288320">
    <property type="component" value="Unassembled WGS sequence"/>
</dbReference>
<feature type="compositionally biased region" description="Basic residues" evidence="1">
    <location>
        <begin position="9"/>
        <end position="19"/>
    </location>
</feature>
<evidence type="ECO:0000313" key="2">
    <source>
        <dbReference type="EMBL" id="MDY5140663.1"/>
    </source>
</evidence>
<evidence type="ECO:0000256" key="1">
    <source>
        <dbReference type="SAM" id="MobiDB-lite"/>
    </source>
</evidence>
<gene>
    <name evidence="2" type="ORF">R6G74_04970</name>
</gene>
<dbReference type="CDD" id="cd12954">
    <property type="entry name" value="MMP_TTHA0227_like_1"/>
    <property type="match status" value="1"/>
</dbReference>
<dbReference type="Gene3D" id="3.30.2010.20">
    <property type="match status" value="1"/>
</dbReference>
<protein>
    <submittedName>
        <fullName evidence="2">Metallopeptidase family protein</fullName>
    </submittedName>
</protein>
<feature type="region of interest" description="Disordered" evidence="1">
    <location>
        <begin position="1"/>
        <end position="20"/>
    </location>
</feature>
<dbReference type="EMBL" id="JAWNFV010000008">
    <property type="protein sequence ID" value="MDY5140663.1"/>
    <property type="molecule type" value="Genomic_DNA"/>
</dbReference>
<reference evidence="2" key="1">
    <citation type="submission" date="2023-10" db="EMBL/GenBank/DDBJ databases">
        <title>Whole Genome based description of the genera Actinobaculum and Actinotignum reveals a complex phylogenetic relationship within the species included in the genus Actinotignum.</title>
        <authorList>
            <person name="Jensen C.S."/>
            <person name="Dargis R."/>
            <person name="Kemp M."/>
            <person name="Christensen J.J."/>
        </authorList>
    </citation>
    <scope>NUCLEOTIDE SEQUENCE</scope>
    <source>
        <strain evidence="2">SLA_B245</strain>
    </source>
</reference>
<organism evidence="2 3">
    <name type="scientific">Actinotignum timonense</name>
    <dbReference type="NCBI Taxonomy" id="1870995"/>
    <lineage>
        <taxon>Bacteria</taxon>
        <taxon>Bacillati</taxon>
        <taxon>Actinomycetota</taxon>
        <taxon>Actinomycetes</taxon>
        <taxon>Actinomycetales</taxon>
        <taxon>Actinomycetaceae</taxon>
        <taxon>Actinotignum</taxon>
    </lineage>
</organism>
<comment type="caution">
    <text evidence="2">The sequence shown here is derived from an EMBL/GenBank/DDBJ whole genome shotgun (WGS) entry which is preliminary data.</text>
</comment>
<dbReference type="SUPFAM" id="SSF55486">
    <property type="entry name" value="Metalloproteases ('zincins'), catalytic domain"/>
    <property type="match status" value="1"/>
</dbReference>
<evidence type="ECO:0000313" key="3">
    <source>
        <dbReference type="Proteomes" id="UP001288320"/>
    </source>
</evidence>
<dbReference type="RefSeq" id="WP_244899287.1">
    <property type="nucleotide sequence ID" value="NZ_CAUPFC010000019.1"/>
</dbReference>
<name>A0AAW9HPF1_9ACTO</name>
<dbReference type="InterPro" id="IPR038555">
    <property type="entry name" value="Zincin_1_sf"/>
</dbReference>